<evidence type="ECO:0000259" key="2">
    <source>
        <dbReference type="Pfam" id="PF24809"/>
    </source>
</evidence>
<feature type="domain" description="DUF7779" evidence="3">
    <location>
        <begin position="594"/>
        <end position="682"/>
    </location>
</feature>
<evidence type="ECO:0008006" key="6">
    <source>
        <dbReference type="Google" id="ProtNLM"/>
    </source>
</evidence>
<dbReference type="AlphaFoldDB" id="A0A9W4UB83"/>
<dbReference type="Proteomes" id="UP001152607">
    <property type="component" value="Unassembled WGS sequence"/>
</dbReference>
<dbReference type="InterPro" id="IPR027417">
    <property type="entry name" value="P-loop_NTPase"/>
</dbReference>
<dbReference type="Gene3D" id="3.40.50.300">
    <property type="entry name" value="P-loop containing nucleotide triphosphate hydrolases"/>
    <property type="match status" value="1"/>
</dbReference>
<feature type="domain" description="DUF7708" evidence="2">
    <location>
        <begin position="190"/>
        <end position="311"/>
    </location>
</feature>
<dbReference type="Pfam" id="PF25000">
    <property type="entry name" value="DUF7779"/>
    <property type="match status" value="1"/>
</dbReference>
<dbReference type="InterPro" id="IPR056125">
    <property type="entry name" value="DUF7708"/>
</dbReference>
<dbReference type="InterPro" id="IPR011990">
    <property type="entry name" value="TPR-like_helical_dom_sf"/>
</dbReference>
<organism evidence="4 5">
    <name type="scientific">Periconia digitata</name>
    <dbReference type="NCBI Taxonomy" id="1303443"/>
    <lineage>
        <taxon>Eukaryota</taxon>
        <taxon>Fungi</taxon>
        <taxon>Dikarya</taxon>
        <taxon>Ascomycota</taxon>
        <taxon>Pezizomycotina</taxon>
        <taxon>Dothideomycetes</taxon>
        <taxon>Pleosporomycetidae</taxon>
        <taxon>Pleosporales</taxon>
        <taxon>Massarineae</taxon>
        <taxon>Periconiaceae</taxon>
        <taxon>Periconia</taxon>
    </lineage>
</organism>
<comment type="caution">
    <text evidence="4">The sequence shown here is derived from an EMBL/GenBank/DDBJ whole genome shotgun (WGS) entry which is preliminary data.</text>
</comment>
<proteinExistence type="predicted"/>
<feature type="region of interest" description="Disordered" evidence="1">
    <location>
        <begin position="1"/>
        <end position="63"/>
    </location>
</feature>
<dbReference type="SUPFAM" id="SSF52540">
    <property type="entry name" value="P-loop containing nucleoside triphosphate hydrolases"/>
    <property type="match status" value="1"/>
</dbReference>
<name>A0A9W4UB83_9PLEO</name>
<dbReference type="GO" id="GO:0043531">
    <property type="term" value="F:ADP binding"/>
    <property type="evidence" value="ECO:0007669"/>
    <property type="project" value="InterPro"/>
</dbReference>
<dbReference type="Gene3D" id="1.25.40.10">
    <property type="entry name" value="Tetratricopeptide repeat domain"/>
    <property type="match status" value="1"/>
</dbReference>
<sequence>MASLHYQEHQGHYGEAGGGCLPAKNDEATTDTNSKPTTASQASSTTLAGEQCPPSRRPSSQISITQSRSLYTSLMDCCCFPFRFAPTRRRSISDSDSLSELEKDVEYPDLMNNEGSTLQTDLWRLTVRDKLADSYTSTEAFRDVLILNLDFDSCLASLSQQYLLEGFSKHVPRVRTVLESIKPFIAAITTMVQSSMIAGLVWGSMQLILANAVKLSDSFDSASKMLQDLAKLLPRFQAYTQVLHTPRLHAALREVYSTFIDFAFALVRFLLSHRCYTMVKIQWSTVTRQYNATKDQLAISCSDFEAEASLANVQVQGERHREVVERLSRSRSGDGGLESTVPAPRNVVFTGRDTILERIHEMLTLDSGETNAMGRSRQSVLIHNIGGMGKTEVALEYTYRYSRAYTHIFWLHAETATTLLSSFLKAVAKLDLLTETAASDLKVQVGLEWLRSTTKTWLLVFDNAIEWTAIRKFWPAGDRGSILVTSQNPALDRITSHAIELPPMNPEEGCTLLQRYLNRGRSEQKEGEALSTKLGGMPLAISHFAGYVANSQCSIKYITEVLCSRFESSAIWKSTTSISTSPYSHTLATVWDMAFVRLTSEARKLIRIMAFLDPDGVPEDIFIPVEPQSDGHSTWTPASFNESVRILRERHLINRDSLETHSVLRTHRALQQSILGRLDTDETLREETFEEAVSLIRAVLPEHDVRKRGDPSQWPKFRKYISQVVAMNQAFSESGTKQHGTLEFATVLRDAGSYLLNNGYQSDGIPILETGRTICINLIKEENAPASVTLEDITSFLQVYNHFLGIKGRKRSLALTTENLERRHQATTKIDHSSWSDLDHIRLSRALLDKGCASAQMNLTDAAEENMEAAISTGEAVGGEASIPSRYGMIYGCRMWVLGPRKAEDLIESSSKRALELLNSSVGETNPLTLLTRYNVGVAEFALGHTESALKAFQDVTNTRVKQLGEGHHDVLAGRYMMAVCYQNVGKLEDAENELRRTLDNNLQSVQWRNEDLARSQYRLGLVLASMNRPSEAQRMLEEARELQKTWYDDLPEKFKESDVGQDVAMEGFDFGVTLWHGRTTGIFSNGTYW</sequence>
<dbReference type="PANTHER" id="PTHR35205:SF1">
    <property type="entry name" value="ZU5 DOMAIN-CONTAINING PROTEIN"/>
    <property type="match status" value="1"/>
</dbReference>
<dbReference type="EMBL" id="CAOQHR010000003">
    <property type="protein sequence ID" value="CAI6332469.1"/>
    <property type="molecule type" value="Genomic_DNA"/>
</dbReference>
<reference evidence="4" key="1">
    <citation type="submission" date="2023-01" db="EMBL/GenBank/DDBJ databases">
        <authorList>
            <person name="Van Ghelder C."/>
            <person name="Rancurel C."/>
        </authorList>
    </citation>
    <scope>NUCLEOTIDE SEQUENCE</scope>
    <source>
        <strain evidence="4">CNCM I-4278</strain>
    </source>
</reference>
<dbReference type="SUPFAM" id="SSF48452">
    <property type="entry name" value="TPR-like"/>
    <property type="match status" value="1"/>
</dbReference>
<protein>
    <recommendedName>
        <fullName evidence="6">NB-ARC domain-containing protein</fullName>
    </recommendedName>
</protein>
<feature type="compositionally biased region" description="Low complexity" evidence="1">
    <location>
        <begin position="37"/>
        <end position="63"/>
    </location>
</feature>
<evidence type="ECO:0000313" key="5">
    <source>
        <dbReference type="Proteomes" id="UP001152607"/>
    </source>
</evidence>
<dbReference type="InterPro" id="IPR056681">
    <property type="entry name" value="DUF7779"/>
</dbReference>
<accession>A0A9W4UB83</accession>
<keyword evidence="5" id="KW-1185">Reference proteome</keyword>
<dbReference type="OrthoDB" id="5394701at2759"/>
<dbReference type="Pfam" id="PF24809">
    <property type="entry name" value="DUF7708"/>
    <property type="match status" value="1"/>
</dbReference>
<evidence type="ECO:0000256" key="1">
    <source>
        <dbReference type="SAM" id="MobiDB-lite"/>
    </source>
</evidence>
<evidence type="ECO:0000259" key="3">
    <source>
        <dbReference type="Pfam" id="PF25000"/>
    </source>
</evidence>
<gene>
    <name evidence="4" type="ORF">PDIGIT_LOCUS5494</name>
</gene>
<feature type="compositionally biased region" description="Basic and acidic residues" evidence="1">
    <location>
        <begin position="1"/>
        <end position="12"/>
    </location>
</feature>
<evidence type="ECO:0000313" key="4">
    <source>
        <dbReference type="EMBL" id="CAI6332469.1"/>
    </source>
</evidence>
<dbReference type="PANTHER" id="PTHR35205">
    <property type="entry name" value="NB-ARC AND TPR DOMAIN PROTEIN"/>
    <property type="match status" value="1"/>
</dbReference>